<evidence type="ECO:0000256" key="2">
    <source>
        <dbReference type="ARBA" id="ARBA00022598"/>
    </source>
</evidence>
<feature type="active site" description="Tele-phosphohistidine intermediate" evidence="5 6">
    <location>
        <position position="247"/>
    </location>
</feature>
<dbReference type="Gene3D" id="3.40.50.720">
    <property type="entry name" value="NAD(P)-binding Rossmann-like Domain"/>
    <property type="match status" value="1"/>
</dbReference>
<comment type="subunit">
    <text evidence="5 8">Heterotetramer of two alpha and two beta subunits.</text>
</comment>
<keyword evidence="1 5" id="KW-0816">Tricarboxylic acid cycle</keyword>
<comment type="catalytic activity">
    <reaction evidence="5">
        <text>GTP + succinate + CoA = succinyl-CoA + GDP + phosphate</text>
        <dbReference type="Rhea" id="RHEA:22120"/>
        <dbReference type="ChEBI" id="CHEBI:30031"/>
        <dbReference type="ChEBI" id="CHEBI:37565"/>
        <dbReference type="ChEBI" id="CHEBI:43474"/>
        <dbReference type="ChEBI" id="CHEBI:57287"/>
        <dbReference type="ChEBI" id="CHEBI:57292"/>
        <dbReference type="ChEBI" id="CHEBI:58189"/>
    </reaction>
</comment>
<evidence type="ECO:0000256" key="8">
    <source>
        <dbReference type="RuleBase" id="RU000699"/>
    </source>
</evidence>
<dbReference type="GO" id="GO:0000166">
    <property type="term" value="F:nucleotide binding"/>
    <property type="evidence" value="ECO:0007669"/>
    <property type="project" value="UniProtKB-KW"/>
</dbReference>
<evidence type="ECO:0000256" key="1">
    <source>
        <dbReference type="ARBA" id="ARBA00022532"/>
    </source>
</evidence>
<comment type="function">
    <text evidence="5 8">Succinyl-CoA synthetase functions in the citric acid cycle (TCA), coupling the hydrolysis of succinyl-CoA to the synthesis of either ATP or GTP and thus represents the only step of substrate-level phosphorylation in the TCA. The alpha subunit of the enzyme binds the substrates coenzyme A and phosphate, while succinate binding and nucleotide specificity is provided by the beta subunit.</text>
</comment>
<dbReference type="PIRSF" id="PIRSF001553">
    <property type="entry name" value="SucCS_alpha"/>
    <property type="match status" value="1"/>
</dbReference>
<dbReference type="GO" id="GO:0006099">
    <property type="term" value="P:tricarboxylic acid cycle"/>
    <property type="evidence" value="ECO:0007669"/>
    <property type="project" value="UniProtKB-UniRule"/>
</dbReference>
<dbReference type="EC" id="6.2.1.5" evidence="5"/>
<dbReference type="EMBL" id="LS483254">
    <property type="protein sequence ID" value="SQD92476.1"/>
    <property type="molecule type" value="Genomic_DNA"/>
</dbReference>
<feature type="binding site" evidence="5">
    <location>
        <position position="159"/>
    </location>
    <ligand>
        <name>substrate</name>
        <note>ligand shared with subunit beta</note>
    </ligand>
</feature>
<dbReference type="InterPro" id="IPR036291">
    <property type="entry name" value="NAD(P)-bd_dom_sf"/>
</dbReference>
<dbReference type="Pfam" id="PF02629">
    <property type="entry name" value="CoA_binding"/>
    <property type="match status" value="1"/>
</dbReference>
<feature type="binding site" evidence="5">
    <location>
        <begin position="17"/>
        <end position="20"/>
    </location>
    <ligand>
        <name>CoA</name>
        <dbReference type="ChEBI" id="CHEBI:57287"/>
    </ligand>
</feature>
<dbReference type="KEGG" id="bana:BARAN1_0452"/>
<comment type="pathway">
    <text evidence="5 8">Carbohydrate metabolism; tricarboxylic acid cycle; succinate from succinyl-CoA (ligase route): step 1/1.</text>
</comment>
<accession>A0A2X3KY78</accession>
<dbReference type="InterPro" id="IPR016102">
    <property type="entry name" value="Succinyl-CoA_synth-like"/>
</dbReference>
<organism evidence="10 11">
    <name type="scientific">Candidatus Bipolaricaulis anaerobius</name>
    <dbReference type="NCBI Taxonomy" id="2026885"/>
    <lineage>
        <taxon>Bacteria</taxon>
        <taxon>Candidatus Bipolaricaulota</taxon>
        <taxon>Candidatus Bipolaricaulia</taxon>
        <taxon>Candidatus Bipolaricaulales</taxon>
        <taxon>Candidatus Bipolaricaulaceae</taxon>
        <taxon>Candidatus Bipolaricaulis</taxon>
    </lineage>
</organism>
<dbReference type="Gene3D" id="3.40.50.261">
    <property type="entry name" value="Succinyl-CoA synthetase domains"/>
    <property type="match status" value="1"/>
</dbReference>
<sequence length="289" mass="29581">MAILVDADTKVLVQGITGSEGAFHTRQMVAYGTKVVAGVTPGKGGTSLDGIPVYDAVAEAVEAERVDASVLFVPAAFAPEALLEGAAAGIPLLVCITEGIPLHAMLPTYHLLRAYPVRLIGPNCPGVISPGQAKMGVIPPAAFIPGPVGIVSRSGTLTYEIAHHLSQAGIGQSTVVGIGGDPIIGSSFVDLLPLFEDDPETEAVVLMGEIGGGAEDEAARWWAENGTKPLVAYIAGFSAPPGKRMGHAGAIVTGGDDTAQAKADRLEKAGIPVARTPTEVARLVQEALR</sequence>
<reference evidence="11" key="1">
    <citation type="submission" date="2018-05" db="EMBL/GenBank/DDBJ databases">
        <authorList>
            <person name="Hao L."/>
        </authorList>
    </citation>
    <scope>NUCLEOTIDE SEQUENCE [LARGE SCALE GENOMIC DNA]</scope>
</reference>
<comment type="similarity">
    <text evidence="4 5 7">Belongs to the succinate/malate CoA ligase alpha subunit family.</text>
</comment>
<dbReference type="InterPro" id="IPR003781">
    <property type="entry name" value="CoA-bd"/>
</dbReference>
<dbReference type="FunFam" id="3.40.50.261:FF:000006">
    <property type="entry name" value="Succinate--CoA ligase [ADP-forming] subunit alpha"/>
    <property type="match status" value="1"/>
</dbReference>
<proteinExistence type="inferred from homology"/>
<dbReference type="FunFam" id="3.40.50.720:FF:000277">
    <property type="entry name" value="Succinate--CoA ligase [ADP-forming] subunit alpha"/>
    <property type="match status" value="1"/>
</dbReference>
<dbReference type="InterPro" id="IPR005810">
    <property type="entry name" value="CoA_lig_alpha"/>
</dbReference>
<dbReference type="UniPathway" id="UPA00223">
    <property type="reaction ID" value="UER00999"/>
</dbReference>
<dbReference type="OrthoDB" id="9807196at2"/>
<feature type="binding site" evidence="5">
    <location>
        <begin position="96"/>
        <end position="98"/>
    </location>
    <ligand>
        <name>CoA</name>
        <dbReference type="ChEBI" id="CHEBI:57287"/>
    </ligand>
</feature>
<gene>
    <name evidence="5 10" type="primary">sucD</name>
    <name evidence="10" type="ORF">BARAN1_0452</name>
</gene>
<dbReference type="GO" id="GO:0005829">
    <property type="term" value="C:cytosol"/>
    <property type="evidence" value="ECO:0007669"/>
    <property type="project" value="TreeGrafter"/>
</dbReference>
<dbReference type="PROSITE" id="PS01216">
    <property type="entry name" value="SUCCINYL_COA_LIG_1"/>
    <property type="match status" value="1"/>
</dbReference>
<dbReference type="GO" id="GO:0004776">
    <property type="term" value="F:succinate-CoA ligase (GDP-forming) activity"/>
    <property type="evidence" value="ECO:0007669"/>
    <property type="project" value="TreeGrafter"/>
</dbReference>
<keyword evidence="3 5" id="KW-0547">Nucleotide-binding</keyword>
<evidence type="ECO:0000256" key="7">
    <source>
        <dbReference type="RuleBase" id="RU000677"/>
    </source>
</evidence>
<dbReference type="InterPro" id="IPR005811">
    <property type="entry name" value="SUCC_ACL_C"/>
</dbReference>
<evidence type="ECO:0000256" key="6">
    <source>
        <dbReference type="PIRSR" id="PIRSR001553-1"/>
    </source>
</evidence>
<dbReference type="GO" id="GO:0009361">
    <property type="term" value="C:succinate-CoA ligase complex (ADP-forming)"/>
    <property type="evidence" value="ECO:0007669"/>
    <property type="project" value="TreeGrafter"/>
</dbReference>
<dbReference type="SUPFAM" id="SSF51735">
    <property type="entry name" value="NAD(P)-binding Rossmann-fold domains"/>
    <property type="match status" value="1"/>
</dbReference>
<evidence type="ECO:0000313" key="10">
    <source>
        <dbReference type="EMBL" id="SQD92476.1"/>
    </source>
</evidence>
<dbReference type="InterPro" id="IPR033847">
    <property type="entry name" value="Citrt_syn/SCS-alpha_CS"/>
</dbReference>
<evidence type="ECO:0000313" key="11">
    <source>
        <dbReference type="Proteomes" id="UP000249818"/>
    </source>
</evidence>
<dbReference type="Pfam" id="PF00549">
    <property type="entry name" value="Ligase_CoA"/>
    <property type="match status" value="1"/>
</dbReference>
<dbReference type="InterPro" id="IPR017440">
    <property type="entry name" value="Cit_synth/succinyl-CoA_lig_AS"/>
</dbReference>
<dbReference type="HAMAP" id="MF_01988">
    <property type="entry name" value="Succ_CoA_alpha"/>
    <property type="match status" value="1"/>
</dbReference>
<evidence type="ECO:0000259" key="9">
    <source>
        <dbReference type="SMART" id="SM00881"/>
    </source>
</evidence>
<dbReference type="SUPFAM" id="SSF52210">
    <property type="entry name" value="Succinyl-CoA synthetase domains"/>
    <property type="match status" value="1"/>
</dbReference>
<feature type="binding site" evidence="5">
    <location>
        <position position="43"/>
    </location>
    <ligand>
        <name>CoA</name>
        <dbReference type="ChEBI" id="CHEBI:57287"/>
    </ligand>
</feature>
<name>A0A2X3KY78_9BACT</name>
<dbReference type="PRINTS" id="PR01798">
    <property type="entry name" value="SCOASYNTHASE"/>
</dbReference>
<protein>
    <recommendedName>
        <fullName evidence="5">Succinate--CoA ligase [ADP-forming] subunit alpha</fullName>
        <ecNumber evidence="5">6.2.1.5</ecNumber>
    </recommendedName>
    <alternativeName>
        <fullName evidence="5">Succinyl-CoA synthetase subunit alpha</fullName>
        <shortName evidence="5">SCS-alpha</shortName>
    </alternativeName>
</protein>
<dbReference type="NCBIfam" id="TIGR01019">
    <property type="entry name" value="sucCoAalpha"/>
    <property type="match status" value="1"/>
</dbReference>
<keyword evidence="2 5" id="KW-0436">Ligase</keyword>
<comment type="catalytic activity">
    <reaction evidence="5 8">
        <text>succinate + ATP + CoA = succinyl-CoA + ADP + phosphate</text>
        <dbReference type="Rhea" id="RHEA:17661"/>
        <dbReference type="ChEBI" id="CHEBI:30031"/>
        <dbReference type="ChEBI" id="CHEBI:30616"/>
        <dbReference type="ChEBI" id="CHEBI:43474"/>
        <dbReference type="ChEBI" id="CHEBI:57287"/>
        <dbReference type="ChEBI" id="CHEBI:57292"/>
        <dbReference type="ChEBI" id="CHEBI:456216"/>
        <dbReference type="EC" id="6.2.1.5"/>
    </reaction>
</comment>
<dbReference type="SMART" id="SM00881">
    <property type="entry name" value="CoA_binding"/>
    <property type="match status" value="1"/>
</dbReference>
<dbReference type="RefSeq" id="WP_122030689.1">
    <property type="nucleotide sequence ID" value="NZ_LS483254.1"/>
</dbReference>
<evidence type="ECO:0000256" key="5">
    <source>
        <dbReference type="HAMAP-Rule" id="MF_01988"/>
    </source>
</evidence>
<dbReference type="Proteomes" id="UP000249818">
    <property type="component" value="Chromosome BARAN1"/>
</dbReference>
<keyword evidence="11" id="KW-1185">Reference proteome</keyword>
<dbReference type="NCBIfam" id="NF004230">
    <property type="entry name" value="PRK05678.1"/>
    <property type="match status" value="1"/>
</dbReference>
<dbReference type="PANTHER" id="PTHR11117:SF2">
    <property type="entry name" value="SUCCINATE--COA LIGASE [ADP_GDP-FORMING] SUBUNIT ALPHA, MITOCHONDRIAL"/>
    <property type="match status" value="1"/>
</dbReference>
<dbReference type="PANTHER" id="PTHR11117">
    <property type="entry name" value="SUCCINYL-COA LIGASE SUBUNIT ALPHA"/>
    <property type="match status" value="1"/>
</dbReference>
<dbReference type="GO" id="GO:0004775">
    <property type="term" value="F:succinate-CoA ligase (ADP-forming) activity"/>
    <property type="evidence" value="ECO:0007669"/>
    <property type="project" value="UniProtKB-UniRule"/>
</dbReference>
<dbReference type="PROSITE" id="PS00399">
    <property type="entry name" value="SUCCINYL_COA_LIG_2"/>
    <property type="match status" value="1"/>
</dbReference>
<evidence type="ECO:0000256" key="3">
    <source>
        <dbReference type="ARBA" id="ARBA00022741"/>
    </source>
</evidence>
<evidence type="ECO:0000256" key="4">
    <source>
        <dbReference type="ARBA" id="ARBA00060724"/>
    </source>
</evidence>
<dbReference type="AlphaFoldDB" id="A0A2X3KY78"/>
<feature type="domain" description="CoA-binding" evidence="9">
    <location>
        <begin position="4"/>
        <end position="100"/>
    </location>
</feature>